<name>A0A9W9P653_9EURO</name>
<sequence length="367" mass="40036">MTEIHGSCDPAFESVRGLLQQQLAQGNEVGASLCVNIDGQNVVDLWGGHADAEKSKPWEKNTLTGIFSSTKAVVSIAAHILIDRGQLDPNERVATYWPEFAANGKEDIKVSHILSHSSGLPAWDGGDHARRDAGPGSQSAYQTSTYGHLVGELVRRISGKSLTQFIADEIADPLGADFHLGISEEDWPRTADIVPFPAEYAAAFNFDPESFLGKSAAGSALLPLLPNDPKFRKAENGSWGGFSNARALARIGSIVSLDGTVDGKKYLSPETLDAVMKEQIQGNDPILFVYMRYALGFGLPPGKDFRSVPEGDGICFWGGWGGSLLVMDRRRRMTIAYMMNKMEFRTIGCARAEEYVQDIYKNFDAKK</sequence>
<dbReference type="GeneID" id="83199554"/>
<proteinExistence type="predicted"/>
<dbReference type="InterPro" id="IPR052907">
    <property type="entry name" value="Beta-lactamase/esterase"/>
</dbReference>
<dbReference type="InterPro" id="IPR001466">
    <property type="entry name" value="Beta-lactam-related"/>
</dbReference>
<dbReference type="RefSeq" id="XP_058331254.1">
    <property type="nucleotide sequence ID" value="XM_058472251.1"/>
</dbReference>
<dbReference type="OrthoDB" id="5946976at2759"/>
<dbReference type="SUPFAM" id="SSF56601">
    <property type="entry name" value="beta-lactamase/transpeptidase-like"/>
    <property type="match status" value="1"/>
</dbReference>
<feature type="domain" description="Beta-lactamase-related" evidence="1">
    <location>
        <begin position="16"/>
        <end position="344"/>
    </location>
</feature>
<evidence type="ECO:0000313" key="3">
    <source>
        <dbReference type="Proteomes" id="UP001150941"/>
    </source>
</evidence>
<comment type="caution">
    <text evidence="2">The sequence shown here is derived from an EMBL/GenBank/DDBJ whole genome shotgun (WGS) entry which is preliminary data.</text>
</comment>
<dbReference type="AlphaFoldDB" id="A0A9W9P653"/>
<reference evidence="2" key="1">
    <citation type="submission" date="2022-11" db="EMBL/GenBank/DDBJ databases">
        <authorList>
            <person name="Petersen C."/>
        </authorList>
    </citation>
    <scope>NUCLEOTIDE SEQUENCE</scope>
    <source>
        <strain evidence="2">IBT 19713</strain>
    </source>
</reference>
<dbReference type="EMBL" id="JAPQKS010000003">
    <property type="protein sequence ID" value="KAJ5238335.1"/>
    <property type="molecule type" value="Genomic_DNA"/>
</dbReference>
<organism evidence="2 3">
    <name type="scientific">Penicillium chermesinum</name>
    <dbReference type="NCBI Taxonomy" id="63820"/>
    <lineage>
        <taxon>Eukaryota</taxon>
        <taxon>Fungi</taxon>
        <taxon>Dikarya</taxon>
        <taxon>Ascomycota</taxon>
        <taxon>Pezizomycotina</taxon>
        <taxon>Eurotiomycetes</taxon>
        <taxon>Eurotiomycetidae</taxon>
        <taxon>Eurotiales</taxon>
        <taxon>Aspergillaceae</taxon>
        <taxon>Penicillium</taxon>
    </lineage>
</organism>
<keyword evidence="3" id="KW-1185">Reference proteome</keyword>
<accession>A0A9W9P653</accession>
<dbReference type="Proteomes" id="UP001150941">
    <property type="component" value="Unassembled WGS sequence"/>
</dbReference>
<gene>
    <name evidence="2" type="ORF">N7468_002954</name>
</gene>
<dbReference type="Pfam" id="PF00144">
    <property type="entry name" value="Beta-lactamase"/>
    <property type="match status" value="1"/>
</dbReference>
<protein>
    <submittedName>
        <fullName evidence="2">Beta-lactamase</fullName>
    </submittedName>
</protein>
<reference evidence="2" key="2">
    <citation type="journal article" date="2023" name="IMA Fungus">
        <title>Comparative genomic study of the Penicillium genus elucidates a diverse pangenome and 15 lateral gene transfer events.</title>
        <authorList>
            <person name="Petersen C."/>
            <person name="Sorensen T."/>
            <person name="Nielsen M.R."/>
            <person name="Sondergaard T.E."/>
            <person name="Sorensen J.L."/>
            <person name="Fitzpatrick D.A."/>
            <person name="Frisvad J.C."/>
            <person name="Nielsen K.L."/>
        </authorList>
    </citation>
    <scope>NUCLEOTIDE SEQUENCE</scope>
    <source>
        <strain evidence="2">IBT 19713</strain>
    </source>
</reference>
<dbReference type="PANTHER" id="PTHR43319">
    <property type="entry name" value="BETA-LACTAMASE-RELATED"/>
    <property type="match status" value="1"/>
</dbReference>
<evidence type="ECO:0000313" key="2">
    <source>
        <dbReference type="EMBL" id="KAJ5238335.1"/>
    </source>
</evidence>
<dbReference type="PANTHER" id="PTHR43319:SF3">
    <property type="entry name" value="BETA-LACTAMASE-RELATED DOMAIN-CONTAINING PROTEIN"/>
    <property type="match status" value="1"/>
</dbReference>
<dbReference type="InterPro" id="IPR012338">
    <property type="entry name" value="Beta-lactam/transpept-like"/>
</dbReference>
<dbReference type="Gene3D" id="3.40.710.10">
    <property type="entry name" value="DD-peptidase/beta-lactamase superfamily"/>
    <property type="match status" value="1"/>
</dbReference>
<evidence type="ECO:0000259" key="1">
    <source>
        <dbReference type="Pfam" id="PF00144"/>
    </source>
</evidence>